<keyword evidence="3" id="KW-1185">Reference proteome</keyword>
<accession>A0A167K110</accession>
<feature type="region of interest" description="Disordered" evidence="1">
    <location>
        <begin position="108"/>
        <end position="135"/>
    </location>
</feature>
<dbReference type="Proteomes" id="UP000076738">
    <property type="component" value="Unassembled WGS sequence"/>
</dbReference>
<protein>
    <submittedName>
        <fullName evidence="2">Uncharacterized protein</fullName>
    </submittedName>
</protein>
<feature type="compositionally biased region" description="Gly residues" evidence="1">
    <location>
        <begin position="164"/>
        <end position="182"/>
    </location>
</feature>
<feature type="region of interest" description="Disordered" evidence="1">
    <location>
        <begin position="164"/>
        <end position="187"/>
    </location>
</feature>
<dbReference type="EMBL" id="KV417296">
    <property type="protein sequence ID" value="KZO94143.1"/>
    <property type="molecule type" value="Genomic_DNA"/>
</dbReference>
<organism evidence="2 3">
    <name type="scientific">Calocera viscosa (strain TUFC12733)</name>
    <dbReference type="NCBI Taxonomy" id="1330018"/>
    <lineage>
        <taxon>Eukaryota</taxon>
        <taxon>Fungi</taxon>
        <taxon>Dikarya</taxon>
        <taxon>Basidiomycota</taxon>
        <taxon>Agaricomycotina</taxon>
        <taxon>Dacrymycetes</taxon>
        <taxon>Dacrymycetales</taxon>
        <taxon>Dacrymycetaceae</taxon>
        <taxon>Calocera</taxon>
    </lineage>
</organism>
<evidence type="ECO:0000256" key="1">
    <source>
        <dbReference type="SAM" id="MobiDB-lite"/>
    </source>
</evidence>
<evidence type="ECO:0000313" key="2">
    <source>
        <dbReference type="EMBL" id="KZO94143.1"/>
    </source>
</evidence>
<reference evidence="2 3" key="1">
    <citation type="journal article" date="2016" name="Mol. Biol. Evol.">
        <title>Comparative Genomics of Early-Diverging Mushroom-Forming Fungi Provides Insights into the Origins of Lignocellulose Decay Capabilities.</title>
        <authorList>
            <person name="Nagy L.G."/>
            <person name="Riley R."/>
            <person name="Tritt A."/>
            <person name="Adam C."/>
            <person name="Daum C."/>
            <person name="Floudas D."/>
            <person name="Sun H."/>
            <person name="Yadav J.S."/>
            <person name="Pangilinan J."/>
            <person name="Larsson K.H."/>
            <person name="Matsuura K."/>
            <person name="Barry K."/>
            <person name="Labutti K."/>
            <person name="Kuo R."/>
            <person name="Ohm R.A."/>
            <person name="Bhattacharya S.S."/>
            <person name="Shirouzu T."/>
            <person name="Yoshinaga Y."/>
            <person name="Martin F.M."/>
            <person name="Grigoriev I.V."/>
            <person name="Hibbett D.S."/>
        </authorList>
    </citation>
    <scope>NUCLEOTIDE SEQUENCE [LARGE SCALE GENOMIC DNA]</scope>
    <source>
        <strain evidence="2 3">TUFC12733</strain>
    </source>
</reference>
<evidence type="ECO:0000313" key="3">
    <source>
        <dbReference type="Proteomes" id="UP000076738"/>
    </source>
</evidence>
<name>A0A167K110_CALVF</name>
<sequence>MVIVHIIGDWHTTCRARMRCICDVVPVLETGARKQRKVRQGSTGRRRGRNLRTLKLFLPITPRGRRRQAQRPRRQVRRSIPEDIVNLATIYALPKTHLHLLVQVSSRLRGPPRPSTAGSRGPTAACAPSPSSTPDIAPNQRAVLLKPTSTVPCGGAIAVGGCLGGRRGRSGPGSGGDAGGEGGRGRLDRLEDKFDLHRVLW</sequence>
<dbReference type="AlphaFoldDB" id="A0A167K110"/>
<proteinExistence type="predicted"/>
<gene>
    <name evidence="2" type="ORF">CALVIDRAFT_225699</name>
</gene>